<dbReference type="EMBL" id="CP049257">
    <property type="protein sequence ID" value="QIG45288.1"/>
    <property type="molecule type" value="Genomic_DNA"/>
</dbReference>
<evidence type="ECO:0000313" key="1">
    <source>
        <dbReference type="EMBL" id="QIG45288.1"/>
    </source>
</evidence>
<protein>
    <submittedName>
        <fullName evidence="1">GyrI-like domain-containing protein</fullName>
    </submittedName>
</protein>
<dbReference type="Proteomes" id="UP000502996">
    <property type="component" value="Chromosome"/>
</dbReference>
<keyword evidence="2" id="KW-1185">Reference proteome</keyword>
<accession>A0A6G6WIY2</accession>
<evidence type="ECO:0000313" key="2">
    <source>
        <dbReference type="Proteomes" id="UP000502996"/>
    </source>
</evidence>
<reference evidence="1 2" key="1">
    <citation type="submission" date="2020-02" db="EMBL/GenBank/DDBJ databases">
        <title>Full genome sequence of Nocardioides sp. R-3366.</title>
        <authorList>
            <person name="Im W.-T."/>
        </authorList>
    </citation>
    <scope>NUCLEOTIDE SEQUENCE [LARGE SCALE GENOMIC DNA]</scope>
    <source>
        <strain evidence="1 2">R-3366</strain>
    </source>
</reference>
<dbReference type="RefSeq" id="WP_165237706.1">
    <property type="nucleotide sequence ID" value="NZ_CP049257.1"/>
</dbReference>
<dbReference type="AlphaFoldDB" id="A0A6G6WIY2"/>
<organism evidence="1 2">
    <name type="scientific">Nocardioides anomalus</name>
    <dbReference type="NCBI Taxonomy" id="2712223"/>
    <lineage>
        <taxon>Bacteria</taxon>
        <taxon>Bacillati</taxon>
        <taxon>Actinomycetota</taxon>
        <taxon>Actinomycetes</taxon>
        <taxon>Propionibacteriales</taxon>
        <taxon>Nocardioidaceae</taxon>
        <taxon>Nocardioides</taxon>
    </lineage>
</organism>
<proteinExistence type="predicted"/>
<sequence>MTLFARPVDVVDREPVRVMQATCADELGEIQRLWPWFEELVGLRGRRMYAVADEAAATYTTCTPVRPDDDPAALGLGVGALPGGRFRRGRLSGGPPEVYAHIGPGFDELAAAGDVDPSRPLVEFYRRRDQVELWLPVRSGTPRP</sequence>
<gene>
    <name evidence="1" type="ORF">G5V58_23320</name>
</gene>
<name>A0A6G6WIY2_9ACTN</name>
<dbReference type="KEGG" id="nano:G5V58_23320"/>